<reference evidence="6 7" key="1">
    <citation type="submission" date="2015-01" db="EMBL/GenBank/DDBJ databases">
        <title>The Genome Sequence of Exophiala xenobiotica CBS118157.</title>
        <authorList>
            <consortium name="The Broad Institute Genomics Platform"/>
            <person name="Cuomo C."/>
            <person name="de Hoog S."/>
            <person name="Gorbushina A."/>
            <person name="Stielow B."/>
            <person name="Teixiera M."/>
            <person name="Abouelleil A."/>
            <person name="Chapman S.B."/>
            <person name="Priest M."/>
            <person name="Young S.K."/>
            <person name="Wortman J."/>
            <person name="Nusbaum C."/>
            <person name="Birren B."/>
        </authorList>
    </citation>
    <scope>NUCLEOTIDE SEQUENCE [LARGE SCALE GENOMIC DNA]</scope>
    <source>
        <strain evidence="6 7">CBS 118157</strain>
    </source>
</reference>
<feature type="transmembrane region" description="Helical" evidence="2">
    <location>
        <begin position="433"/>
        <end position="453"/>
    </location>
</feature>
<dbReference type="EMBL" id="KN847317">
    <property type="protein sequence ID" value="KIW61187.1"/>
    <property type="molecule type" value="Genomic_DNA"/>
</dbReference>
<feature type="domain" description="Protein YTP1-like C-terminal" evidence="5">
    <location>
        <begin position="256"/>
        <end position="525"/>
    </location>
</feature>
<feature type="domain" description="DUF2427" evidence="4">
    <location>
        <begin position="43"/>
        <end position="140"/>
    </location>
</feature>
<feature type="transmembrane region" description="Helical" evidence="2">
    <location>
        <begin position="283"/>
        <end position="301"/>
    </location>
</feature>
<dbReference type="InterPro" id="IPR018827">
    <property type="entry name" value="YTP1_C"/>
</dbReference>
<evidence type="ECO:0000259" key="4">
    <source>
        <dbReference type="Pfam" id="PF10348"/>
    </source>
</evidence>
<keyword evidence="3" id="KW-0732">Signal</keyword>
<dbReference type="STRING" id="348802.A0A0D2DFW3"/>
<gene>
    <name evidence="6" type="ORF">PV05_01343</name>
</gene>
<feature type="transmembrane region" description="Helical" evidence="2">
    <location>
        <begin position="250"/>
        <end position="271"/>
    </location>
</feature>
<feature type="transmembrane region" description="Helical" evidence="2">
    <location>
        <begin position="121"/>
        <end position="142"/>
    </location>
</feature>
<dbReference type="AlphaFoldDB" id="A0A0D2DFW3"/>
<evidence type="ECO:0000313" key="6">
    <source>
        <dbReference type="EMBL" id="KIW61187.1"/>
    </source>
</evidence>
<feature type="transmembrane region" description="Helical" evidence="2">
    <location>
        <begin position="504"/>
        <end position="528"/>
    </location>
</feature>
<evidence type="ECO:0000313" key="7">
    <source>
        <dbReference type="Proteomes" id="UP000054342"/>
    </source>
</evidence>
<dbReference type="HOGENOM" id="CLU_005385_0_0_1"/>
<dbReference type="PANTHER" id="PTHR31685:SF3">
    <property type="entry name" value="INTEGRAL MEMBRANE PROTEIN (AFU_ORTHOLOGUE AFUA_6G12730)"/>
    <property type="match status" value="1"/>
</dbReference>
<evidence type="ECO:0000259" key="5">
    <source>
        <dbReference type="Pfam" id="PF10355"/>
    </source>
</evidence>
<dbReference type="Pfam" id="PF11951">
    <property type="entry name" value="Fungal_trans_2"/>
    <property type="match status" value="1"/>
</dbReference>
<dbReference type="GeneID" id="25323251"/>
<feature type="chain" id="PRO_5002240424" evidence="3">
    <location>
        <begin position="25"/>
        <end position="956"/>
    </location>
</feature>
<protein>
    <submittedName>
        <fullName evidence="6">Uncharacterized protein</fullName>
    </submittedName>
</protein>
<keyword evidence="7" id="KW-1185">Reference proteome</keyword>
<keyword evidence="2" id="KW-0812">Transmembrane</keyword>
<feature type="region of interest" description="Disordered" evidence="1">
    <location>
        <begin position="160"/>
        <end position="204"/>
    </location>
</feature>
<dbReference type="Pfam" id="PF10348">
    <property type="entry name" value="DUF2427"/>
    <property type="match status" value="1"/>
</dbReference>
<dbReference type="Proteomes" id="UP000054342">
    <property type="component" value="Unassembled WGS sequence"/>
</dbReference>
<keyword evidence="2" id="KW-1133">Transmembrane helix</keyword>
<feature type="transmembrane region" description="Helical" evidence="2">
    <location>
        <begin position="83"/>
        <end position="105"/>
    </location>
</feature>
<dbReference type="InterPro" id="IPR021858">
    <property type="entry name" value="Fun_TF"/>
</dbReference>
<evidence type="ECO:0000256" key="1">
    <source>
        <dbReference type="SAM" id="MobiDB-lite"/>
    </source>
</evidence>
<feature type="transmembrane region" description="Helical" evidence="2">
    <location>
        <begin position="402"/>
        <end position="421"/>
    </location>
</feature>
<evidence type="ECO:0000256" key="2">
    <source>
        <dbReference type="SAM" id="Phobius"/>
    </source>
</evidence>
<feature type="transmembrane region" description="Helical" evidence="2">
    <location>
        <begin position="465"/>
        <end position="484"/>
    </location>
</feature>
<evidence type="ECO:0000256" key="3">
    <source>
        <dbReference type="SAM" id="SignalP"/>
    </source>
</evidence>
<feature type="transmembrane region" description="Helical" evidence="2">
    <location>
        <begin position="54"/>
        <end position="76"/>
    </location>
</feature>
<name>A0A0D2DFW3_9EURO</name>
<dbReference type="Pfam" id="PF10355">
    <property type="entry name" value="Ytp1"/>
    <property type="match status" value="1"/>
</dbReference>
<feature type="signal peptide" evidence="3">
    <location>
        <begin position="1"/>
        <end position="24"/>
    </location>
</feature>
<dbReference type="RefSeq" id="XP_013321771.1">
    <property type="nucleotide sequence ID" value="XM_013466317.1"/>
</dbReference>
<keyword evidence="2" id="KW-0472">Membrane</keyword>
<organism evidence="6 7">
    <name type="scientific">Exophiala xenobiotica</name>
    <dbReference type="NCBI Taxonomy" id="348802"/>
    <lineage>
        <taxon>Eukaryota</taxon>
        <taxon>Fungi</taxon>
        <taxon>Dikarya</taxon>
        <taxon>Ascomycota</taxon>
        <taxon>Pezizomycotina</taxon>
        <taxon>Eurotiomycetes</taxon>
        <taxon>Chaetothyriomycetidae</taxon>
        <taxon>Chaetothyriales</taxon>
        <taxon>Herpotrichiellaceae</taxon>
        <taxon>Exophiala</taxon>
    </lineage>
</organism>
<dbReference type="InterPro" id="IPR018825">
    <property type="entry name" value="DUF2427"/>
</dbReference>
<sequence>MLLSRFYSSLAVTILTVVPAMANGHNTAHAIQEGNTTSLSAPDSYFRDPTALNILNGHIAFMSFGWFGAFPLYIMLDLADSNLAYPAQIWFLGLHAIGIILGLAYNSKTPDLYPGSSHPKLGWVLTAIATLQVSFGLLRAIVRSRATRIVSTKGDDNEGSPFISFSGRGPRSQEDLEASSSASSPCGGEDRRNSSGTDPDTLCDASLSHHRTTLDRRYNEPTSWINRWMYVVDSNRLVPILTTASTITHVVLVFLSFATLCTGIVTVTGIFRGKAIFNGLAHFIKGGVFFFYGLATFARWMGCFARLGWAWNLKLPSSKNSVTMEGVECSLIFVYGITNVFLEHLSEWGGRWTAQDFEHVAISLLFIGGGLSGMMIETKTFRITGNSQVNEQKASLQPGYSLNPMPAIIILILGTILGGHHQNSTEATMMHQWIGKLLAAAATARSVTYFLIYISPSTSTTPSRVPSELVTSFFLMSGGVMLMASNQDTVEAVIANGMNAMLVATVDMGSIAALMAWCMGLFVVRGWAERREERYRMRARKVNKDQDLVSPRSDLQQLQEEAQESSNLSELFHYFVSHYFPRNDWVQSLVPLQGTNPSLDLAMSALSMVRLGRLNHDESLRRKGLANYGKALEGMRDILESGEMWCEEQTLASAMVFLIFEVFETSGENIHGWISHMRGVSRLFQLRGPQMHVSESSHRLFLGFRPTGVILALATRKATYLGEEEWLNIPWTTFAKSDFHHLLDIMARMPAVVELTERLRGEVDSEDIAVQKFDCLQKNWDFHSQLKNWHQSFSNKSFIVLYSTEATTSFFTKPMTDPELENIFPTSLSFPSFDIARMHCFYWAALLRLYHNISFLQPSASLVHIQSIEVATLIAQSVQYLLSEEMQTRGPLNIFFPLSMAMHTFSTKQVEGEREVKEVRWCRLVFEELDKRGFPFGRILAGWDWDDIPVIMSNGA</sequence>
<feature type="transmembrane region" description="Helical" evidence="2">
    <location>
        <begin position="362"/>
        <end position="381"/>
    </location>
</feature>
<dbReference type="PANTHER" id="PTHR31685">
    <property type="entry name" value="INTEGRAL MEMBRANE PROTEIN (AFU_ORTHOLOGUE AFUA_6G12730)-RELATED"/>
    <property type="match status" value="1"/>
</dbReference>
<dbReference type="OrthoDB" id="4491390at2759"/>
<proteinExistence type="predicted"/>
<accession>A0A0D2DFW3</accession>